<dbReference type="Pfam" id="PF07992">
    <property type="entry name" value="Pyr_redox_2"/>
    <property type="match status" value="1"/>
</dbReference>
<proteinExistence type="predicted"/>
<dbReference type="EMBL" id="QGDJ01000014">
    <property type="protein sequence ID" value="PWJ13261.1"/>
    <property type="molecule type" value="Genomic_DNA"/>
</dbReference>
<name>A0A2Y9B6D5_9RHOB</name>
<protein>
    <submittedName>
        <fullName evidence="2">Pyridine nucleotide-disulfide oxidoreductase</fullName>
    </submittedName>
    <submittedName>
        <fullName evidence="3">Pyridine nucleotide-disulphide oxidoreductase</fullName>
    </submittedName>
</protein>
<sequence>MTDMIRETGAAEPRFDLCIVGAGASGLNALFAATRHLPAGARIALVDKRAAPGGMWNDVYDFVRLHQAHPMFTVGNIPWRGNAPPHYLARGDEVLGHLGHCLSVIERSADVTRLFGHSFVEAEEDGAGVTVHLDGPGGPKTLRADRAILSSGYEVEALDPLPLSSGAVRSTAPTRLSAEDSDPQAPVYVIGGGKTGMDTCHMLIGRHPGRRVVLLNGNGVAFGVREITTPRGLARWWRGTPIAKIFKEISLAYDGTNAREVIDGPAGRYVHSLDGQARNFLFGILSREEMTTIRNGLSEVIQDHLVDVIDGADGPEMKLRSGASRGIEPGALVVNCTGHLLRGALPPAPDYLSEGGRILRITPRSAVHFLSTVSAYFLTHLWYYGKLPHPDIHACDFAAVFQHDRELARVLGVVVSFQTQCALVPSLPFKVFDECGLDLNRWYPLPRRVPILIDLKRNGPAYVAHCQTVLDRVAAQTGLRIGPLMPRPVPA</sequence>
<dbReference type="Proteomes" id="UP000251571">
    <property type="component" value="Unassembled WGS sequence"/>
</dbReference>
<accession>A0A2Y9B6D5</accession>
<dbReference type="AlphaFoldDB" id="A0A2Y9B6D5"/>
<reference evidence="2 4" key="2">
    <citation type="submission" date="2018-03" db="EMBL/GenBank/DDBJ databases">
        <title>Genomic Encyclopedia of Archaeal and Bacterial Type Strains, Phase II (KMG-II): from individual species to whole genera.</title>
        <authorList>
            <person name="Goeker M."/>
        </authorList>
    </citation>
    <scope>NUCLEOTIDE SEQUENCE [LARGE SCALE GENOMIC DNA]</scope>
    <source>
        <strain evidence="2 4">DSM 25227</strain>
    </source>
</reference>
<feature type="domain" description="FAD/NAD(P)-binding" evidence="1">
    <location>
        <begin position="15"/>
        <end position="215"/>
    </location>
</feature>
<organism evidence="3 5">
    <name type="scientific">Jannaschia seohaensis</name>
    <dbReference type="NCBI Taxonomy" id="475081"/>
    <lineage>
        <taxon>Bacteria</taxon>
        <taxon>Pseudomonadati</taxon>
        <taxon>Pseudomonadota</taxon>
        <taxon>Alphaproteobacteria</taxon>
        <taxon>Rhodobacterales</taxon>
        <taxon>Roseobacteraceae</taxon>
        <taxon>Jannaschia</taxon>
    </lineage>
</organism>
<keyword evidence="4" id="KW-1185">Reference proteome</keyword>
<dbReference type="InterPro" id="IPR036188">
    <property type="entry name" value="FAD/NAD-bd_sf"/>
</dbReference>
<evidence type="ECO:0000259" key="1">
    <source>
        <dbReference type="Pfam" id="PF07992"/>
    </source>
</evidence>
<dbReference type="RefSeq" id="WP_109565954.1">
    <property type="nucleotide sequence ID" value="NZ_QGDJ01000014.1"/>
</dbReference>
<gene>
    <name evidence="2" type="ORF">BCF38_11423</name>
    <name evidence="3" type="ORF">SAMN05421539_11423</name>
</gene>
<evidence type="ECO:0000313" key="2">
    <source>
        <dbReference type="EMBL" id="PWJ13261.1"/>
    </source>
</evidence>
<dbReference type="Proteomes" id="UP000245839">
    <property type="component" value="Unassembled WGS sequence"/>
</dbReference>
<dbReference type="OrthoDB" id="9773233at2"/>
<dbReference type="EMBL" id="UETC01000014">
    <property type="protein sequence ID" value="SSA50587.1"/>
    <property type="molecule type" value="Genomic_DNA"/>
</dbReference>
<dbReference type="GO" id="GO:0016491">
    <property type="term" value="F:oxidoreductase activity"/>
    <property type="evidence" value="ECO:0007669"/>
    <property type="project" value="InterPro"/>
</dbReference>
<dbReference type="InterPro" id="IPR023753">
    <property type="entry name" value="FAD/NAD-binding_dom"/>
</dbReference>
<dbReference type="PRINTS" id="PR00368">
    <property type="entry name" value="FADPNR"/>
</dbReference>
<dbReference type="Gene3D" id="3.50.50.60">
    <property type="entry name" value="FAD/NAD(P)-binding domain"/>
    <property type="match status" value="1"/>
</dbReference>
<reference evidence="3 5" key="1">
    <citation type="submission" date="2016-10" db="EMBL/GenBank/DDBJ databases">
        <authorList>
            <person name="Cai Z."/>
        </authorList>
    </citation>
    <scope>NUCLEOTIDE SEQUENCE [LARGE SCALE GENOMIC DNA]</scope>
    <source>
        <strain evidence="3 5">DSM 25227</strain>
    </source>
</reference>
<evidence type="ECO:0000313" key="4">
    <source>
        <dbReference type="Proteomes" id="UP000245839"/>
    </source>
</evidence>
<dbReference type="SUPFAM" id="SSF51905">
    <property type="entry name" value="FAD/NAD(P)-binding domain"/>
    <property type="match status" value="1"/>
</dbReference>
<evidence type="ECO:0000313" key="5">
    <source>
        <dbReference type="Proteomes" id="UP000251571"/>
    </source>
</evidence>
<evidence type="ECO:0000313" key="3">
    <source>
        <dbReference type="EMBL" id="SSA50587.1"/>
    </source>
</evidence>